<evidence type="ECO:0000256" key="2">
    <source>
        <dbReference type="ARBA" id="ARBA00022540"/>
    </source>
</evidence>
<comment type="function">
    <text evidence="4">Component of the eukaryotic translation initiation factor 3 (eIF-3) complex, which is required for several steps in the initiation of protein synthesis. The eIF-3 complex associates with the 40S ribosome and facilitates the recruitment of eIF-1, eIF-1A, eIF-2:GTP:methionyl-tRNAi and eIF-5 to form the 43S pre-initiation complex (43S PIC). The eIF-3 complex stimulates mRNA recruitment to the 43S PIC and scanning of the mRNA for AUG recognition. The eIF-3 complex is also required for disassembly and recycling of post-termination ribosomal complexes and subsequently prevents premature joining of the 40S and 60S ribosomal subunits prior to initiation. The eIF-3 complex specifically targets and initiates translation of a subset of mRNAs involved in cell proliferation, including cell cycling, differentiation and apoptosis, and uses different modes of RNA stem-loop binding to exert either translational activation or repression.</text>
</comment>
<dbReference type="InterPro" id="IPR036390">
    <property type="entry name" value="WH_DNA-bd_sf"/>
</dbReference>
<dbReference type="InterPro" id="IPR036388">
    <property type="entry name" value="WH-like_DNA-bd_sf"/>
</dbReference>
<dbReference type="GO" id="GO:0003723">
    <property type="term" value="F:RNA binding"/>
    <property type="evidence" value="ECO:0007669"/>
    <property type="project" value="UniProtKB-UniRule"/>
</dbReference>
<dbReference type="PROSITE" id="PS50250">
    <property type="entry name" value="PCI"/>
    <property type="match status" value="1"/>
</dbReference>
<dbReference type="InterPro" id="IPR016020">
    <property type="entry name" value="Transl_init_fac_sub12_N_euk"/>
</dbReference>
<dbReference type="Pfam" id="PF10075">
    <property type="entry name" value="CSN8_PSD8_EIF3K"/>
    <property type="match status" value="1"/>
</dbReference>
<dbReference type="SUPFAM" id="SSF46785">
    <property type="entry name" value="Winged helix' DNA-binding domain"/>
    <property type="match status" value="1"/>
</dbReference>
<accession>A0AA88KY51</accession>
<dbReference type="InterPro" id="IPR000717">
    <property type="entry name" value="PCI_dom"/>
</dbReference>
<proteinExistence type="inferred from homology"/>
<organism evidence="7 8">
    <name type="scientific">Artemia franciscana</name>
    <name type="common">Brine shrimp</name>
    <name type="synonym">Artemia sanfranciscana</name>
    <dbReference type="NCBI Taxonomy" id="6661"/>
    <lineage>
        <taxon>Eukaryota</taxon>
        <taxon>Metazoa</taxon>
        <taxon>Ecdysozoa</taxon>
        <taxon>Arthropoda</taxon>
        <taxon>Crustacea</taxon>
        <taxon>Branchiopoda</taxon>
        <taxon>Anostraca</taxon>
        <taxon>Artemiidae</taxon>
        <taxon>Artemia</taxon>
    </lineage>
</organism>
<dbReference type="Proteomes" id="UP001187531">
    <property type="component" value="Unassembled WGS sequence"/>
</dbReference>
<keyword evidence="8" id="KW-1185">Reference proteome</keyword>
<sequence>MVEQMKATVVQMLKGIERYNPENLQTLEHYVKVQAAENAYDLEANLTVLKLYQFTPSKYRESIAELIMLKALTNLPHSDFVLCKCLLSPETLGTDRMMRIQDLAENLERCNFVDFWMLLENLRSLVNPIVGFDDSIRKFICHVIGITYQTVDKRQLQRLLGNISEGDLKSWMQKYGWKLQDDNTTVFISVQDTIKSKNITEKIEFENVAPLMAKSF</sequence>
<evidence type="ECO:0000256" key="3">
    <source>
        <dbReference type="ARBA" id="ARBA00022917"/>
    </source>
</evidence>
<dbReference type="GO" id="GO:0003743">
    <property type="term" value="F:translation initiation factor activity"/>
    <property type="evidence" value="ECO:0007669"/>
    <property type="project" value="UniProtKB-UniRule"/>
</dbReference>
<dbReference type="GO" id="GO:0001732">
    <property type="term" value="P:formation of cytoplasmic translation initiation complex"/>
    <property type="evidence" value="ECO:0007669"/>
    <property type="project" value="UniProtKB-UniRule"/>
</dbReference>
<dbReference type="GO" id="GO:0005852">
    <property type="term" value="C:eukaryotic translation initiation factor 3 complex"/>
    <property type="evidence" value="ECO:0007669"/>
    <property type="project" value="UniProtKB-UniRule"/>
</dbReference>
<dbReference type="GO" id="GO:0016282">
    <property type="term" value="C:eukaryotic 43S preinitiation complex"/>
    <property type="evidence" value="ECO:0007669"/>
    <property type="project" value="UniProtKB-UniRule"/>
</dbReference>
<comment type="caution">
    <text evidence="7">The sequence shown here is derived from an EMBL/GenBank/DDBJ whole genome shotgun (WGS) entry which is preliminary data.</text>
</comment>
<dbReference type="GO" id="GO:0006446">
    <property type="term" value="P:regulation of translational initiation"/>
    <property type="evidence" value="ECO:0007669"/>
    <property type="project" value="InterPro"/>
</dbReference>
<dbReference type="InterPro" id="IPR033464">
    <property type="entry name" value="CSN8_PSD8_EIF3K"/>
</dbReference>
<gene>
    <name evidence="7" type="ORF">QYM36_016386</name>
</gene>
<evidence type="ECO:0000259" key="6">
    <source>
        <dbReference type="PROSITE" id="PS50250"/>
    </source>
</evidence>
<reference evidence="7" key="1">
    <citation type="submission" date="2023-07" db="EMBL/GenBank/DDBJ databases">
        <title>Chromosome-level genome assembly of Artemia franciscana.</title>
        <authorList>
            <person name="Jo E."/>
        </authorList>
    </citation>
    <scope>NUCLEOTIDE SEQUENCE</scope>
    <source>
        <tissue evidence="7">Whole body</tissue>
    </source>
</reference>
<dbReference type="Gene3D" id="1.25.40.250">
    <property type="entry name" value="ARM repeat, domain 1"/>
    <property type="match status" value="1"/>
</dbReference>
<dbReference type="FunFam" id="1.10.10.10:FF:000212">
    <property type="entry name" value="Eukaryotic translation initiation factor 3 subunit K"/>
    <property type="match status" value="1"/>
</dbReference>
<name>A0AA88KY51_ARTSF</name>
<dbReference type="SUPFAM" id="SSF48371">
    <property type="entry name" value="ARM repeat"/>
    <property type="match status" value="1"/>
</dbReference>
<protein>
    <recommendedName>
        <fullName evidence="5">Eukaryotic translation initiation factor 3 subunit K</fullName>
        <shortName evidence="5">eIF3k</shortName>
    </recommendedName>
    <alternativeName>
        <fullName evidence="5">eIF-3 p25</fullName>
    </alternativeName>
</protein>
<dbReference type="Gene3D" id="1.10.10.10">
    <property type="entry name" value="Winged helix-like DNA-binding domain superfamily/Winged helix DNA-binding domain"/>
    <property type="match status" value="1"/>
</dbReference>
<dbReference type="InterPro" id="IPR009374">
    <property type="entry name" value="eIF3k"/>
</dbReference>
<dbReference type="GO" id="GO:0033290">
    <property type="term" value="C:eukaryotic 48S preinitiation complex"/>
    <property type="evidence" value="ECO:0007669"/>
    <property type="project" value="UniProtKB-UniRule"/>
</dbReference>
<evidence type="ECO:0000256" key="4">
    <source>
        <dbReference type="ARBA" id="ARBA00057041"/>
    </source>
</evidence>
<dbReference type="EMBL" id="JAVRJZ010000020">
    <property type="protein sequence ID" value="KAK2706334.1"/>
    <property type="molecule type" value="Genomic_DNA"/>
</dbReference>
<evidence type="ECO:0000256" key="5">
    <source>
        <dbReference type="HAMAP-Rule" id="MF_03010"/>
    </source>
</evidence>
<comment type="function">
    <text evidence="5">Component of the eukaryotic translation initiation factor 3 (eIF-3) complex, which is involved in protein synthesis of a specialized repertoire of mRNAs and, together with other initiation factors, stimulates binding of mRNA and methionyl-tRNAi to the 40S ribosome. The eIF-3 complex specifically targets and initiates translation of a subset of mRNAs involved in cell proliferation.</text>
</comment>
<evidence type="ECO:0000313" key="8">
    <source>
        <dbReference type="Proteomes" id="UP001187531"/>
    </source>
</evidence>
<evidence type="ECO:0000256" key="1">
    <source>
        <dbReference type="ARBA" id="ARBA00022490"/>
    </source>
</evidence>
<dbReference type="AlphaFoldDB" id="A0AA88KY51"/>
<dbReference type="FunFam" id="1.25.40.250:FF:000001">
    <property type="entry name" value="Eukaryotic translation initiation factor 3 subunit K"/>
    <property type="match status" value="1"/>
</dbReference>
<dbReference type="PANTHER" id="PTHR13022:SF0">
    <property type="entry name" value="EUKARYOTIC TRANSLATION INITIATION FACTOR 3 SUBUNIT K"/>
    <property type="match status" value="1"/>
</dbReference>
<evidence type="ECO:0000313" key="7">
    <source>
        <dbReference type="EMBL" id="KAK2706334.1"/>
    </source>
</evidence>
<feature type="domain" description="PCI" evidence="6">
    <location>
        <begin position="40"/>
        <end position="202"/>
    </location>
</feature>
<keyword evidence="2 5" id="KW-0396">Initiation factor</keyword>
<dbReference type="InterPro" id="IPR016024">
    <property type="entry name" value="ARM-type_fold"/>
</dbReference>
<dbReference type="HAMAP" id="MF_03010">
    <property type="entry name" value="eIF3k"/>
    <property type="match status" value="1"/>
</dbReference>
<comment type="subcellular location">
    <subcellularLocation>
        <location evidence="5">Cytoplasm</location>
    </subcellularLocation>
</comment>
<keyword evidence="3 5" id="KW-0648">Protein biosynthesis</keyword>
<comment type="subunit">
    <text evidence="5">Component of the eukaryotic translation initiation factor 3 (eIF-3) complex.</text>
</comment>
<dbReference type="PANTHER" id="PTHR13022">
    <property type="entry name" value="EUKARYOTIC TRANSLATION INITIATION FACTOR 3 SUBUNIT 11"/>
    <property type="match status" value="1"/>
</dbReference>
<keyword evidence="1 5" id="KW-0963">Cytoplasm</keyword>
<comment type="similarity">
    <text evidence="5">Belongs to the eIF-3 subunit K family.</text>
</comment>
<dbReference type="GO" id="GO:0043022">
    <property type="term" value="F:ribosome binding"/>
    <property type="evidence" value="ECO:0007669"/>
    <property type="project" value="InterPro"/>
</dbReference>